<evidence type="ECO:0000256" key="6">
    <source>
        <dbReference type="SAM" id="MobiDB-lite"/>
    </source>
</evidence>
<accession>A0A9D1PMX7</accession>
<dbReference type="PANTHER" id="PTHR37824:SF1">
    <property type="entry name" value="IRON-REGULATED SURFACE DETERMINANT PROTEIN C"/>
    <property type="match status" value="1"/>
</dbReference>
<dbReference type="InterPro" id="IPR037250">
    <property type="entry name" value="NEAT_dom_sf"/>
</dbReference>
<dbReference type="AlphaFoldDB" id="A0A9D1PMX7"/>
<evidence type="ECO:0000256" key="4">
    <source>
        <dbReference type="ARBA" id="ARBA00022729"/>
    </source>
</evidence>
<comment type="subcellular location">
    <subcellularLocation>
        <location evidence="1">Secreted</location>
        <location evidence="1">Cell wall</location>
        <topology evidence="1">Peptidoglycan-anchor</topology>
    </subcellularLocation>
</comment>
<dbReference type="InterPro" id="IPR017502">
    <property type="entry name" value="Sortase_SrtB_target"/>
</dbReference>
<dbReference type="InterPro" id="IPR006635">
    <property type="entry name" value="NEAT_dom"/>
</dbReference>
<dbReference type="Pfam" id="PF05031">
    <property type="entry name" value="NEAT"/>
    <property type="match status" value="4"/>
</dbReference>
<evidence type="ECO:0000256" key="3">
    <source>
        <dbReference type="ARBA" id="ARBA00022525"/>
    </source>
</evidence>
<dbReference type="InterPro" id="IPR050436">
    <property type="entry name" value="IsdA"/>
</dbReference>
<feature type="compositionally biased region" description="Acidic residues" evidence="6">
    <location>
        <begin position="265"/>
        <end position="289"/>
    </location>
</feature>
<keyword evidence="7" id="KW-1133">Transmembrane helix</keyword>
<feature type="domain" description="NEAT" evidence="8">
    <location>
        <begin position="299"/>
        <end position="420"/>
    </location>
</feature>
<protein>
    <submittedName>
        <fullName evidence="9">NEAT domain-containing protein</fullName>
    </submittedName>
</protein>
<reference evidence="9" key="1">
    <citation type="journal article" date="2021" name="PeerJ">
        <title>Extensive microbial diversity within the chicken gut microbiome revealed by metagenomics and culture.</title>
        <authorList>
            <person name="Gilroy R."/>
            <person name="Ravi A."/>
            <person name="Getino M."/>
            <person name="Pursley I."/>
            <person name="Horton D.L."/>
            <person name="Alikhan N.F."/>
            <person name="Baker D."/>
            <person name="Gharbi K."/>
            <person name="Hall N."/>
            <person name="Watson M."/>
            <person name="Adriaenssens E.M."/>
            <person name="Foster-Nyarko E."/>
            <person name="Jarju S."/>
            <person name="Secka A."/>
            <person name="Antonio M."/>
            <person name="Oren A."/>
            <person name="Chaudhuri R.R."/>
            <person name="La Ragione R."/>
            <person name="Hildebrand F."/>
            <person name="Pallen M.J."/>
        </authorList>
    </citation>
    <scope>NUCLEOTIDE SEQUENCE</scope>
    <source>
        <strain evidence="9">CHK169-2315</strain>
    </source>
</reference>
<feature type="non-terminal residue" evidence="9">
    <location>
        <position position="1"/>
    </location>
</feature>
<keyword evidence="7" id="KW-0812">Transmembrane</keyword>
<feature type="domain" description="NEAT" evidence="8">
    <location>
        <begin position="1"/>
        <end position="115"/>
    </location>
</feature>
<evidence type="ECO:0000256" key="2">
    <source>
        <dbReference type="ARBA" id="ARBA00022512"/>
    </source>
</evidence>
<proteinExistence type="predicted"/>
<dbReference type="EMBL" id="DXHX01000135">
    <property type="protein sequence ID" value="HIV75360.1"/>
    <property type="molecule type" value="Genomic_DNA"/>
</dbReference>
<keyword evidence="4" id="KW-0732">Signal</keyword>
<dbReference type="Proteomes" id="UP000823937">
    <property type="component" value="Unassembled WGS sequence"/>
</dbReference>
<evidence type="ECO:0000256" key="1">
    <source>
        <dbReference type="ARBA" id="ARBA00004168"/>
    </source>
</evidence>
<keyword evidence="2" id="KW-0134">Cell wall</keyword>
<reference evidence="9" key="2">
    <citation type="submission" date="2021-04" db="EMBL/GenBank/DDBJ databases">
        <authorList>
            <person name="Gilroy R."/>
        </authorList>
    </citation>
    <scope>NUCLEOTIDE SEQUENCE</scope>
    <source>
        <strain evidence="9">CHK169-2315</strain>
    </source>
</reference>
<gene>
    <name evidence="9" type="ORF">H9895_09800</name>
</gene>
<feature type="compositionally biased region" description="Polar residues" evidence="6">
    <location>
        <begin position="246"/>
        <end position="261"/>
    </location>
</feature>
<dbReference type="PROSITE" id="PS50978">
    <property type="entry name" value="NEAT"/>
    <property type="match status" value="4"/>
</dbReference>
<feature type="domain" description="NEAT" evidence="8">
    <location>
        <begin position="118"/>
        <end position="238"/>
    </location>
</feature>
<evidence type="ECO:0000256" key="5">
    <source>
        <dbReference type="ARBA" id="ARBA00023088"/>
    </source>
</evidence>
<keyword evidence="5" id="KW-0572">Peptidoglycan-anchor</keyword>
<evidence type="ECO:0000259" key="8">
    <source>
        <dbReference type="PROSITE" id="PS50978"/>
    </source>
</evidence>
<dbReference type="SUPFAM" id="SSF158911">
    <property type="entry name" value="NEAT domain-like"/>
    <property type="match status" value="4"/>
</dbReference>
<sequence length="671" mass="75133">EFEKVEVGKHLNPPANIELKDGKNIVSLTIDDEVKSFEIKQDDKYIEPEVVSTDKENKTRDVQFEISDLDDVVFAKLAVESEKQRSETTEHNVRLFFEGNSITPVDEDNEKEEPQDIVADAASKIKYQILQNDKDDPSSANGHFSGEAIILEYDDNKYAQITTKNKGAQYIEWLKNKVDGTFEDMVIVGEKDGERTYQFKLDGEISEEVALKMFIDAGVYKQEHDARLIFDASTEIEVDPKDYSLIASTNANGPNGENAQSPGEDPTDNGDEEITDNEDEEKDNEENSDPEPNPNPEPELVDTYTIGYKILDESKNNTSVANDYFTGKATLIDYKNDTYVQISTKDKSGNYIKSFQSELGGKYKDMLVVQNKNGDKTFQFKLDQPLAKLVALKMLISVPNIYTKDHEAFLQFDTKTLQEAKKDGILYQDPKGIQGPKSFGEAVEPIKDEETEQDKKPKTTGEKDNNGKEPELKGDIDPDKAFSIDYVIKQETSDEISVANDFFTGKAILLEKGKDTYAQITTQNQSAHFIDALRSQLNSNYVDMKVVENKNGDRTYQFKLDGTEIDPVLLDMVITVPGVYENQAHKARLFFDPSTKKEIDAAGYKIVGEGKDLDKPTFGKGGMGEGLAADGKAKESNPKTSDMTAIVFYTILLIIAGGVLVFQIRKNMVKE</sequence>
<evidence type="ECO:0000256" key="7">
    <source>
        <dbReference type="SAM" id="Phobius"/>
    </source>
</evidence>
<dbReference type="PANTHER" id="PTHR37824">
    <property type="entry name" value="IRON-REGULATED SURFACE DETERMINANT PROTEIN C"/>
    <property type="match status" value="1"/>
</dbReference>
<organism evidence="9 10">
    <name type="scientific">Candidatus Pseudogracilibacillus intestinigallinarum</name>
    <dbReference type="NCBI Taxonomy" id="2838742"/>
    <lineage>
        <taxon>Bacteria</taxon>
        <taxon>Bacillati</taxon>
        <taxon>Bacillota</taxon>
        <taxon>Bacilli</taxon>
        <taxon>Bacillales</taxon>
        <taxon>Bacillaceae</taxon>
        <taxon>Pseudogracilibacillus</taxon>
    </lineage>
</organism>
<feature type="compositionally biased region" description="Basic and acidic residues" evidence="6">
    <location>
        <begin position="444"/>
        <end position="475"/>
    </location>
</feature>
<evidence type="ECO:0000313" key="9">
    <source>
        <dbReference type="EMBL" id="HIV75360.1"/>
    </source>
</evidence>
<keyword evidence="7" id="KW-0472">Membrane</keyword>
<feature type="transmembrane region" description="Helical" evidence="7">
    <location>
        <begin position="646"/>
        <end position="664"/>
    </location>
</feature>
<keyword evidence="3" id="KW-0964">Secreted</keyword>
<feature type="region of interest" description="Disordered" evidence="6">
    <location>
        <begin position="427"/>
        <end position="475"/>
    </location>
</feature>
<dbReference type="NCBIfam" id="TIGR03063">
    <property type="entry name" value="srtB_target"/>
    <property type="match status" value="1"/>
</dbReference>
<dbReference type="SMART" id="SM00725">
    <property type="entry name" value="NEAT"/>
    <property type="match status" value="4"/>
</dbReference>
<comment type="caution">
    <text evidence="9">The sequence shown here is derived from an EMBL/GenBank/DDBJ whole genome shotgun (WGS) entry which is preliminary data.</text>
</comment>
<evidence type="ECO:0000313" key="10">
    <source>
        <dbReference type="Proteomes" id="UP000823937"/>
    </source>
</evidence>
<feature type="domain" description="NEAT" evidence="8">
    <location>
        <begin position="477"/>
        <end position="599"/>
    </location>
</feature>
<dbReference type="CDD" id="cd06920">
    <property type="entry name" value="NEAT"/>
    <property type="match status" value="3"/>
</dbReference>
<dbReference type="Gene3D" id="2.60.40.1850">
    <property type="match status" value="4"/>
</dbReference>
<feature type="region of interest" description="Disordered" evidence="6">
    <location>
        <begin position="246"/>
        <end position="301"/>
    </location>
</feature>
<name>A0A9D1PMX7_9BACI</name>